<dbReference type="EMBL" id="UINC01135381">
    <property type="protein sequence ID" value="SVD19487.1"/>
    <property type="molecule type" value="Genomic_DNA"/>
</dbReference>
<accession>A0A382TDE3</accession>
<dbReference type="AlphaFoldDB" id="A0A382TDE3"/>
<sequence>MRFKPTARTSVFTESVIREMTRLAQVHGAIN</sequence>
<organism evidence="1">
    <name type="scientific">marine metagenome</name>
    <dbReference type="NCBI Taxonomy" id="408172"/>
    <lineage>
        <taxon>unclassified sequences</taxon>
        <taxon>metagenomes</taxon>
        <taxon>ecological metagenomes</taxon>
    </lineage>
</organism>
<feature type="non-terminal residue" evidence="1">
    <location>
        <position position="31"/>
    </location>
</feature>
<gene>
    <name evidence="1" type="ORF">METZ01_LOCUS372341</name>
</gene>
<reference evidence="1" key="1">
    <citation type="submission" date="2018-05" db="EMBL/GenBank/DDBJ databases">
        <authorList>
            <person name="Lanie J.A."/>
            <person name="Ng W.-L."/>
            <person name="Kazmierczak K.M."/>
            <person name="Andrzejewski T.M."/>
            <person name="Davidsen T.M."/>
            <person name="Wayne K.J."/>
            <person name="Tettelin H."/>
            <person name="Glass J.I."/>
            <person name="Rusch D."/>
            <person name="Podicherti R."/>
            <person name="Tsui H.-C.T."/>
            <person name="Winkler M.E."/>
        </authorList>
    </citation>
    <scope>NUCLEOTIDE SEQUENCE</scope>
</reference>
<protein>
    <submittedName>
        <fullName evidence="1">Uncharacterized protein</fullName>
    </submittedName>
</protein>
<name>A0A382TDE3_9ZZZZ</name>
<evidence type="ECO:0000313" key="1">
    <source>
        <dbReference type="EMBL" id="SVD19487.1"/>
    </source>
</evidence>
<proteinExistence type="predicted"/>